<dbReference type="AlphaFoldDB" id="A0ABD7HL67"/>
<comment type="caution">
    <text evidence="1">The sequence shown here is derived from an EMBL/GenBank/DDBJ whole genome shotgun (WGS) entry which is preliminary data.</text>
</comment>
<protein>
    <submittedName>
        <fullName evidence="1">Uncharacterized protein</fullName>
    </submittedName>
</protein>
<dbReference type="Proteomes" id="UP000284557">
    <property type="component" value="Unassembled WGS sequence"/>
</dbReference>
<organism evidence="1 2">
    <name type="scientific">Mycobacteroides abscessus</name>
    <dbReference type="NCBI Taxonomy" id="36809"/>
    <lineage>
        <taxon>Bacteria</taxon>
        <taxon>Bacillati</taxon>
        <taxon>Actinomycetota</taxon>
        <taxon>Actinomycetes</taxon>
        <taxon>Mycobacteriales</taxon>
        <taxon>Mycobacteriaceae</taxon>
        <taxon>Mycobacteroides</taxon>
    </lineage>
</organism>
<evidence type="ECO:0000313" key="2">
    <source>
        <dbReference type="Proteomes" id="UP000284557"/>
    </source>
</evidence>
<sequence length="60" mass="7405">MLLEVEAHGWRVERDRGYFKTYCPCVDKHMKTVKLTPSDPRYPLNLRKWFQRQTCWKEMT</sequence>
<gene>
    <name evidence="1" type="ORF">D2E76_19000</name>
</gene>
<dbReference type="EMBL" id="QXBN01000015">
    <property type="protein sequence ID" value="RIT35160.1"/>
    <property type="molecule type" value="Genomic_DNA"/>
</dbReference>
<proteinExistence type="predicted"/>
<accession>A0ABD7HL67</accession>
<name>A0ABD7HL67_9MYCO</name>
<reference evidence="1 2" key="1">
    <citation type="submission" date="2018-08" db="EMBL/GenBank/DDBJ databases">
        <title>Linezolid Resistance in Mycobacterium abscessus: MIC Distribution and Comprehensive Investigation of Resistance Mechanisms.</title>
        <authorList>
            <person name="Ye M."/>
            <person name="Xu L."/>
            <person name="Zou Y."/>
            <person name="Li B."/>
            <person name="Guo Q."/>
            <person name="Zhang Y."/>
            <person name="Zhan M."/>
            <person name="Xu B."/>
            <person name="Yu F."/>
            <person name="Zhang Z."/>
            <person name="Chu H."/>
        </authorList>
    </citation>
    <scope>NUCLEOTIDE SEQUENCE [LARGE SCALE GENOMIC DNA]</scope>
    <source>
        <strain evidence="1 2">G143</strain>
    </source>
</reference>
<evidence type="ECO:0000313" key="1">
    <source>
        <dbReference type="EMBL" id="RIT35160.1"/>
    </source>
</evidence>